<gene>
    <name evidence="9" type="ORF">O9H85_04785</name>
</gene>
<dbReference type="Gene3D" id="3.30.540.10">
    <property type="entry name" value="Fructose-1,6-Bisphosphatase, subunit A, domain 1"/>
    <property type="match status" value="1"/>
</dbReference>
<keyword evidence="10" id="KW-1185">Reference proteome</keyword>
<keyword evidence="7" id="KW-0119">Carbohydrate metabolism</keyword>
<dbReference type="EC" id="3.1.3.11" evidence="3"/>
<dbReference type="SUPFAM" id="SSF56655">
    <property type="entry name" value="Carbohydrate phosphatase"/>
    <property type="match status" value="1"/>
</dbReference>
<reference evidence="9 10" key="1">
    <citation type="submission" date="2022-12" db="EMBL/GenBank/DDBJ databases">
        <title>Draft genome sequence of Paenibacillus sp. dW9.</title>
        <authorList>
            <person name="Choi E.-W."/>
            <person name="Kim D.-U."/>
        </authorList>
    </citation>
    <scope>NUCLEOTIDE SEQUENCE [LARGE SCALE GENOMIC DNA]</scope>
    <source>
        <strain evidence="10">dW9</strain>
    </source>
</reference>
<evidence type="ECO:0000313" key="10">
    <source>
        <dbReference type="Proteomes" id="UP001527882"/>
    </source>
</evidence>
<name>A0ABT4Q4E2_9BACL</name>
<proteinExistence type="inferred from homology"/>
<dbReference type="PANTHER" id="PTHR30447">
    <property type="entry name" value="FRUCTOSE-1,6-BISPHOSPHATASE CLASS 2"/>
    <property type="match status" value="1"/>
</dbReference>
<comment type="caution">
    <text evidence="9">The sequence shown here is derived from an EMBL/GenBank/DDBJ whole genome shotgun (WGS) entry which is preliminary data.</text>
</comment>
<dbReference type="Pfam" id="PF03320">
    <property type="entry name" value="FBPase_glpX"/>
    <property type="match status" value="1"/>
</dbReference>
<dbReference type="EMBL" id="JAQAGZ010000002">
    <property type="protein sequence ID" value="MCZ8511748.1"/>
    <property type="molecule type" value="Genomic_DNA"/>
</dbReference>
<comment type="catalytic activity">
    <reaction evidence="1">
        <text>beta-D-fructose 1,6-bisphosphate + H2O = beta-D-fructose 6-phosphate + phosphate</text>
        <dbReference type="Rhea" id="RHEA:11064"/>
        <dbReference type="ChEBI" id="CHEBI:15377"/>
        <dbReference type="ChEBI" id="CHEBI:32966"/>
        <dbReference type="ChEBI" id="CHEBI:43474"/>
        <dbReference type="ChEBI" id="CHEBI:57634"/>
        <dbReference type="EC" id="3.1.3.11"/>
    </reaction>
</comment>
<evidence type="ECO:0000256" key="4">
    <source>
        <dbReference type="ARBA" id="ARBA00022723"/>
    </source>
</evidence>
<dbReference type="Proteomes" id="UP001527882">
    <property type="component" value="Unassembled WGS sequence"/>
</dbReference>
<keyword evidence="6" id="KW-0464">Manganese</keyword>
<organism evidence="9 10">
    <name type="scientific">Paenibacillus gyeongsangnamensis</name>
    <dbReference type="NCBI Taxonomy" id="3388067"/>
    <lineage>
        <taxon>Bacteria</taxon>
        <taxon>Bacillati</taxon>
        <taxon>Bacillota</taxon>
        <taxon>Bacilli</taxon>
        <taxon>Bacillales</taxon>
        <taxon>Paenibacillaceae</taxon>
        <taxon>Paenibacillus</taxon>
    </lineage>
</organism>
<dbReference type="InterPro" id="IPR004464">
    <property type="entry name" value="FBPase_class-2/SBPase"/>
</dbReference>
<accession>A0ABT4Q4E2</accession>
<comment type="pathway">
    <text evidence="8">Carbohydrate biosynthesis.</text>
</comment>
<dbReference type="RefSeq" id="WP_269880140.1">
    <property type="nucleotide sequence ID" value="NZ_JAQAGZ010000002.1"/>
</dbReference>
<evidence type="ECO:0000256" key="8">
    <source>
        <dbReference type="ARBA" id="ARBA00024331"/>
    </source>
</evidence>
<evidence type="ECO:0000313" key="9">
    <source>
        <dbReference type="EMBL" id="MCZ8511748.1"/>
    </source>
</evidence>
<keyword evidence="5 9" id="KW-0378">Hydrolase</keyword>
<keyword evidence="4" id="KW-0479">Metal-binding</keyword>
<dbReference type="PANTHER" id="PTHR30447:SF0">
    <property type="entry name" value="FRUCTOSE-1,6-BISPHOSPHATASE 1 CLASS 2-RELATED"/>
    <property type="match status" value="1"/>
</dbReference>
<protein>
    <recommendedName>
        <fullName evidence="3">fructose-bisphosphatase</fullName>
        <ecNumber evidence="3">3.1.3.11</ecNumber>
    </recommendedName>
</protein>
<sequence>MKFLNTIYCGYKNFCTRTVSTAIVHAGIDMLVGIGGAPEAVVSAVALKCLGGEIQGRLLPNNEQEYNRCLQMGITDPAKPIRMEQFVRSNDCIFVATGITEGLLLHGVRSIGKEIAVTHSLLAYGCIPKIHFIESVHQKALVNK</sequence>
<evidence type="ECO:0000256" key="6">
    <source>
        <dbReference type="ARBA" id="ARBA00023211"/>
    </source>
</evidence>
<evidence type="ECO:0000256" key="7">
    <source>
        <dbReference type="ARBA" id="ARBA00023277"/>
    </source>
</evidence>
<evidence type="ECO:0000256" key="3">
    <source>
        <dbReference type="ARBA" id="ARBA00013093"/>
    </source>
</evidence>
<dbReference type="GO" id="GO:0042132">
    <property type="term" value="F:fructose 1,6-bisphosphate 1-phosphatase activity"/>
    <property type="evidence" value="ECO:0007669"/>
    <property type="project" value="UniProtKB-EC"/>
</dbReference>
<comment type="similarity">
    <text evidence="2">Belongs to the FBPase class 2 family.</text>
</comment>
<evidence type="ECO:0000256" key="2">
    <source>
        <dbReference type="ARBA" id="ARBA00008989"/>
    </source>
</evidence>
<dbReference type="Gene3D" id="3.40.190.90">
    <property type="match status" value="1"/>
</dbReference>
<evidence type="ECO:0000256" key="1">
    <source>
        <dbReference type="ARBA" id="ARBA00001273"/>
    </source>
</evidence>
<evidence type="ECO:0000256" key="5">
    <source>
        <dbReference type="ARBA" id="ARBA00022801"/>
    </source>
</evidence>